<name>A0A1G6I5D0_9ACTN</name>
<keyword evidence="2" id="KW-1185">Reference proteome</keyword>
<evidence type="ECO:0000313" key="1">
    <source>
        <dbReference type="EMBL" id="SDC01749.1"/>
    </source>
</evidence>
<accession>A0A1G6I5D0</accession>
<dbReference type="RefSeq" id="WP_090849607.1">
    <property type="nucleotide sequence ID" value="NZ_FMZM01000001.1"/>
</dbReference>
<dbReference type="EMBL" id="FMZM01000001">
    <property type="protein sequence ID" value="SDC01749.1"/>
    <property type="molecule type" value="Genomic_DNA"/>
</dbReference>
<gene>
    <name evidence="1" type="ORF">SAMN05421872_10164</name>
</gene>
<sequence>MPVPTLMSIRLEEPDRGGKQLDHDATFTAWDEAFTTMRDVVNHGIDAVNHAGAGLPRLPEGSLEELLILPLTGDYATIGQNAAACIDVREALHDWADNLARLSVGVEPGWGGAAASAYLLRVNALGLAARGLGETVRIGAIAFEEIARFSERIGIEVERLVVELGRTLVRLARRILSKVSGPAGWGAFAAELLLKGLDAITDIIDDVKRVLELIETLRDLHGTVVDWVHQQQDRLELFRGLPSLVRS</sequence>
<dbReference type="AlphaFoldDB" id="A0A1G6I5D0"/>
<dbReference type="Proteomes" id="UP000199034">
    <property type="component" value="Unassembled WGS sequence"/>
</dbReference>
<dbReference type="OrthoDB" id="3789478at2"/>
<organism evidence="1 2">
    <name type="scientific">Nocardioides lianchengensis</name>
    <dbReference type="NCBI Taxonomy" id="1045774"/>
    <lineage>
        <taxon>Bacteria</taxon>
        <taxon>Bacillati</taxon>
        <taxon>Actinomycetota</taxon>
        <taxon>Actinomycetes</taxon>
        <taxon>Propionibacteriales</taxon>
        <taxon>Nocardioidaceae</taxon>
        <taxon>Nocardioides</taxon>
    </lineage>
</organism>
<evidence type="ECO:0000313" key="2">
    <source>
        <dbReference type="Proteomes" id="UP000199034"/>
    </source>
</evidence>
<reference evidence="1 2" key="1">
    <citation type="submission" date="2016-10" db="EMBL/GenBank/DDBJ databases">
        <authorList>
            <person name="de Groot N.N."/>
        </authorList>
    </citation>
    <scope>NUCLEOTIDE SEQUENCE [LARGE SCALE GENOMIC DNA]</scope>
    <source>
        <strain evidence="1 2">CGMCC 4.6858</strain>
    </source>
</reference>
<dbReference type="STRING" id="1045774.SAMN05421872_10164"/>
<proteinExistence type="predicted"/>
<protein>
    <submittedName>
        <fullName evidence="1">Uncharacterized protein</fullName>
    </submittedName>
</protein>